<evidence type="ECO:0000313" key="4">
    <source>
        <dbReference type="Proteomes" id="UP000230605"/>
    </source>
</evidence>
<dbReference type="EMBL" id="CP134186">
    <property type="protein sequence ID" value="WPA99857.1"/>
    <property type="molecule type" value="Genomic_DNA"/>
</dbReference>
<sequence>MGDKRKAEAPPEGSRRSERLQTVKRQKIADEETTSHAIPAKPKRFHRPRQRKSCHLLNLPGEIRNRIYRYALVKAKPIKVTRKGPGEPSLLRVCNRIRREACSIYYAENEFEVHVEDFDGEALVPFKNQYSSFYNWLNGQRRGVNVTNLMKGKPDWDNLVAWAKADRYRTAFWPDIFGAYCPTHQVVASTFRIVDSMDGLPWCEVEQALDAMREVLDGLPSPWAEFPGWY</sequence>
<feature type="compositionally biased region" description="Basic and acidic residues" evidence="1">
    <location>
        <begin position="1"/>
        <end position="34"/>
    </location>
</feature>
<keyword evidence="5" id="KW-1185">Reference proteome</keyword>
<dbReference type="OrthoDB" id="3650108at2759"/>
<evidence type="ECO:0000313" key="2">
    <source>
        <dbReference type="EMBL" id="PIA99036.1"/>
    </source>
</evidence>
<protein>
    <submittedName>
        <fullName evidence="2">Uncharacterized protein</fullName>
    </submittedName>
</protein>
<dbReference type="PANTHER" id="PTHR42085:SF2">
    <property type="entry name" value="F-BOX DOMAIN-CONTAINING PROTEIN"/>
    <property type="match status" value="1"/>
</dbReference>
<reference evidence="3 5" key="2">
    <citation type="submission" date="2023-09" db="EMBL/GenBank/DDBJ databases">
        <title>Complete-Gapless Cercospora beticola genome.</title>
        <authorList>
            <person name="Wyatt N.A."/>
            <person name="Spanner R.E."/>
            <person name="Bolton M.D."/>
        </authorList>
    </citation>
    <scope>NUCLEOTIDE SEQUENCE [LARGE SCALE GENOMIC DNA]</scope>
    <source>
        <strain evidence="3">Cb09-40</strain>
    </source>
</reference>
<accession>A0A2G5I2K8</accession>
<dbReference type="AlphaFoldDB" id="A0A2G5I2K8"/>
<dbReference type="PANTHER" id="PTHR42085">
    <property type="entry name" value="F-BOX DOMAIN-CONTAINING PROTEIN"/>
    <property type="match status" value="1"/>
</dbReference>
<dbReference type="Proteomes" id="UP000230605">
    <property type="component" value="Chromosome 3"/>
</dbReference>
<feature type="region of interest" description="Disordered" evidence="1">
    <location>
        <begin position="1"/>
        <end position="49"/>
    </location>
</feature>
<proteinExistence type="predicted"/>
<dbReference type="EMBL" id="LKMD01000101">
    <property type="protein sequence ID" value="PIA99036.1"/>
    <property type="molecule type" value="Genomic_DNA"/>
</dbReference>
<name>A0A2G5I2K8_CERBT</name>
<evidence type="ECO:0000313" key="5">
    <source>
        <dbReference type="Proteomes" id="UP001302367"/>
    </source>
</evidence>
<gene>
    <name evidence="2" type="ORF">CB0940_02711</name>
    <name evidence="3" type="ORF">RHO25_004477</name>
</gene>
<evidence type="ECO:0000256" key="1">
    <source>
        <dbReference type="SAM" id="MobiDB-lite"/>
    </source>
</evidence>
<organism evidence="2 4">
    <name type="scientific">Cercospora beticola</name>
    <name type="common">Sugarbeet leaf spot fungus</name>
    <dbReference type="NCBI Taxonomy" id="122368"/>
    <lineage>
        <taxon>Eukaryota</taxon>
        <taxon>Fungi</taxon>
        <taxon>Dikarya</taxon>
        <taxon>Ascomycota</taxon>
        <taxon>Pezizomycotina</taxon>
        <taxon>Dothideomycetes</taxon>
        <taxon>Dothideomycetidae</taxon>
        <taxon>Mycosphaerellales</taxon>
        <taxon>Mycosphaerellaceae</taxon>
        <taxon>Cercospora</taxon>
    </lineage>
</organism>
<dbReference type="InterPro" id="IPR038883">
    <property type="entry name" value="AN11006-like"/>
</dbReference>
<reference evidence="2 4" key="1">
    <citation type="submission" date="2015-10" db="EMBL/GenBank/DDBJ databases">
        <title>The cercosporin biosynthetic gene cluster was horizontally transferred to several fungal lineages and shown to be expanded in Cercospora beticola based on microsynteny with recipient genomes.</title>
        <authorList>
            <person name="De Jonge R."/>
            <person name="Ebert M.K."/>
            <person name="Suttle J.C."/>
            <person name="Jurick Ii W.M."/>
            <person name="Secor G.A."/>
            <person name="Thomma B.P."/>
            <person name="Van De Peer Y."/>
            <person name="Bolton M.D."/>
        </authorList>
    </citation>
    <scope>NUCLEOTIDE SEQUENCE [LARGE SCALE GENOMIC DNA]</scope>
    <source>
        <strain evidence="2 4">09-40</strain>
    </source>
</reference>
<evidence type="ECO:0000313" key="3">
    <source>
        <dbReference type="EMBL" id="WPA99857.1"/>
    </source>
</evidence>
<dbReference type="Proteomes" id="UP001302367">
    <property type="component" value="Chromosome 3"/>
</dbReference>